<dbReference type="Proteomes" id="UP001214628">
    <property type="component" value="Chromosome 2"/>
</dbReference>
<gene>
    <name evidence="7" type="ORF">MPSI1_002170</name>
</gene>
<comment type="similarity">
    <text evidence="1">Belongs to the NADH:flavin oxidoreductase/NADH oxidase family.</text>
</comment>
<keyword evidence="8" id="KW-1185">Reference proteome</keyword>
<dbReference type="SUPFAM" id="SSF51395">
    <property type="entry name" value="FMN-linked oxidoreductases"/>
    <property type="match status" value="1"/>
</dbReference>
<dbReference type="InterPro" id="IPR051799">
    <property type="entry name" value="NADH_flavin_oxidoreductase"/>
</dbReference>
<dbReference type="PANTHER" id="PTHR43656">
    <property type="entry name" value="BINDING OXIDOREDUCTASE, PUTATIVE (AFU_ORTHOLOGUE AFUA_2G08260)-RELATED"/>
    <property type="match status" value="1"/>
</dbReference>
<dbReference type="PANTHER" id="PTHR43656:SF2">
    <property type="entry name" value="BINDING OXIDOREDUCTASE, PUTATIVE (AFU_ORTHOLOGUE AFUA_2G08260)-RELATED"/>
    <property type="match status" value="1"/>
</dbReference>
<evidence type="ECO:0000313" key="8">
    <source>
        <dbReference type="Proteomes" id="UP001214628"/>
    </source>
</evidence>
<dbReference type="GO" id="GO:0016491">
    <property type="term" value="F:oxidoreductase activity"/>
    <property type="evidence" value="ECO:0007669"/>
    <property type="project" value="UniProtKB-KW"/>
</dbReference>
<dbReference type="GO" id="GO:0010181">
    <property type="term" value="F:FMN binding"/>
    <property type="evidence" value="ECO:0007669"/>
    <property type="project" value="InterPro"/>
</dbReference>
<dbReference type="EMBL" id="CP118376">
    <property type="protein sequence ID" value="WFD43508.1"/>
    <property type="molecule type" value="Genomic_DNA"/>
</dbReference>
<organism evidence="7 8">
    <name type="scientific">Malassezia psittaci</name>
    <dbReference type="NCBI Taxonomy" id="1821823"/>
    <lineage>
        <taxon>Eukaryota</taxon>
        <taxon>Fungi</taxon>
        <taxon>Dikarya</taxon>
        <taxon>Basidiomycota</taxon>
        <taxon>Ustilaginomycotina</taxon>
        <taxon>Malasseziomycetes</taxon>
        <taxon>Malasseziales</taxon>
        <taxon>Malasseziaceae</taxon>
        <taxon>Malassezia</taxon>
    </lineage>
</organism>
<dbReference type="InterPro" id="IPR013785">
    <property type="entry name" value="Aldolase_TIM"/>
</dbReference>
<accession>A0AAF0FF14</accession>
<dbReference type="Gene3D" id="3.20.20.70">
    <property type="entry name" value="Aldolase class I"/>
    <property type="match status" value="1"/>
</dbReference>
<evidence type="ECO:0000256" key="3">
    <source>
        <dbReference type="ARBA" id="ARBA00022643"/>
    </source>
</evidence>
<protein>
    <recommendedName>
        <fullName evidence="6">NADH:flavin oxidoreductase/NADH oxidase N-terminal domain-containing protein</fullName>
    </recommendedName>
</protein>
<name>A0AAF0FF14_9BASI</name>
<reference evidence="7" key="1">
    <citation type="submission" date="2023-02" db="EMBL/GenBank/DDBJ databases">
        <title>Mating type loci evolution in Malassezia.</title>
        <authorList>
            <person name="Coelho M.A."/>
        </authorList>
    </citation>
    <scope>NUCLEOTIDE SEQUENCE</scope>
    <source>
        <strain evidence="7">CBS 14136</strain>
    </source>
</reference>
<evidence type="ECO:0000256" key="5">
    <source>
        <dbReference type="SAM" id="MobiDB-lite"/>
    </source>
</evidence>
<keyword evidence="3" id="KW-0288">FMN</keyword>
<evidence type="ECO:0000256" key="2">
    <source>
        <dbReference type="ARBA" id="ARBA00022630"/>
    </source>
</evidence>
<feature type="region of interest" description="Disordered" evidence="5">
    <location>
        <begin position="378"/>
        <end position="406"/>
    </location>
</feature>
<evidence type="ECO:0000256" key="1">
    <source>
        <dbReference type="ARBA" id="ARBA00005979"/>
    </source>
</evidence>
<evidence type="ECO:0000256" key="4">
    <source>
        <dbReference type="ARBA" id="ARBA00023002"/>
    </source>
</evidence>
<feature type="domain" description="NADH:flavin oxidoreductase/NADH oxidase N-terminal" evidence="6">
    <location>
        <begin position="123"/>
        <end position="383"/>
    </location>
</feature>
<evidence type="ECO:0000313" key="7">
    <source>
        <dbReference type="EMBL" id="WFD43508.1"/>
    </source>
</evidence>
<evidence type="ECO:0000259" key="6">
    <source>
        <dbReference type="Pfam" id="PF00724"/>
    </source>
</evidence>
<keyword evidence="2" id="KW-0285">Flavoprotein</keyword>
<dbReference type="CDD" id="cd04733">
    <property type="entry name" value="OYE_like_2_FMN"/>
    <property type="match status" value="1"/>
</dbReference>
<dbReference type="InterPro" id="IPR001155">
    <property type="entry name" value="OxRdtase_FMN_N"/>
</dbReference>
<keyword evidence="4" id="KW-0560">Oxidoreductase</keyword>
<proteinExistence type="inferred from homology"/>
<dbReference type="Pfam" id="PF00724">
    <property type="entry name" value="Oxidored_FMN"/>
    <property type="match status" value="1"/>
</dbReference>
<sequence length="454" mass="50025">MSSSGATVLAQPLDLPCGAVMPNRLVKAPMEQVLGKFMGGKPNPELLRLYEAWAEGNWGMIITGNVGVDRRYLGLMFDIVFPDPGDTKQYAEYLEAFRRWARVCKGQDPNDSRESTPANQGKRPLAVVQVVHCGRQSTRGAGRAPWKPAVAPSAVPMMTEGKQTTSDKLIFGTPRALSTEEVQDIIQRFVRGNEFCAKAGFDGIELHAAHGYLLSTFLSPMTNKRTDQYGGSVENRFRIIREIIEQTRQRVPASFAIGIKLNSSDYIQGGLTEEDALQNVKWLAESGMVDFVEVSGGTYEKPAMFNEAEVPKQSDRTKRREGFFLEFSSRCHTVLPPNSKMRIFVTGGFRSRTGMADALRSGNVSGIGLARPASMDPALPKSLMDSSIPDDDDRASSPQWKAPPPPRFMPKIPLAGAGWNSLWHSAQLHRIGYGLKPDPNLSMLSFLGGLKFRD</sequence>
<dbReference type="AlphaFoldDB" id="A0AAF0FF14"/>